<evidence type="ECO:0000313" key="2">
    <source>
        <dbReference type="Proteomes" id="UP001145114"/>
    </source>
</evidence>
<sequence>QNGVGNFTFEYSRSDNPNRRNFEHAIASLENAKYALAFASGLAATTTVLNSLPHGSHIISVNDVYGGTYRYFNKIATNMKITTTFVDLADPANLRGAITSDSKLVWIETPTNPTLRLVDIATVARIAHEAGLYVIVDNTFLSPYFQNPLDLGADMVIHSVTKYLNGHSDVVMGVVATNDESIHSRLRFLQNSLGAVPSPFDCYQAHRGLRTLHLRMRQHAINAQAVAQALEASPYVDSVIYPGLASHPQHDLAKRQQRGFGGMVSFRIKGDVATADRFLRATRLFTLAESLGGVESLAELPALMTHGSVSPEDRAKLGITDNLIRLSVGVEETEDLLEDIHQALQKAVSGN</sequence>
<gene>
    <name evidence="1" type="primary">CYS3</name>
    <name evidence="1" type="ORF">EV182_003788</name>
</gene>
<keyword evidence="1" id="KW-0456">Lyase</keyword>
<feature type="non-terminal residue" evidence="1">
    <location>
        <position position="1"/>
    </location>
</feature>
<organism evidence="1 2">
    <name type="scientific">Spiromyces aspiralis</name>
    <dbReference type="NCBI Taxonomy" id="68401"/>
    <lineage>
        <taxon>Eukaryota</taxon>
        <taxon>Fungi</taxon>
        <taxon>Fungi incertae sedis</taxon>
        <taxon>Zoopagomycota</taxon>
        <taxon>Kickxellomycotina</taxon>
        <taxon>Kickxellomycetes</taxon>
        <taxon>Kickxellales</taxon>
        <taxon>Kickxellaceae</taxon>
        <taxon>Spiromyces</taxon>
    </lineage>
</organism>
<dbReference type="EMBL" id="JAMZIH010006187">
    <property type="protein sequence ID" value="KAJ1674185.1"/>
    <property type="molecule type" value="Genomic_DNA"/>
</dbReference>
<evidence type="ECO:0000313" key="1">
    <source>
        <dbReference type="EMBL" id="KAJ1674185.1"/>
    </source>
</evidence>
<protein>
    <submittedName>
        <fullName evidence="1">Cystathionine gamma-lyase cys3</fullName>
        <ecNumber evidence="1">4.4.1.1</ecNumber>
    </submittedName>
</protein>
<comment type="caution">
    <text evidence="1">The sequence shown here is derived from an EMBL/GenBank/DDBJ whole genome shotgun (WGS) entry which is preliminary data.</text>
</comment>
<reference evidence="1" key="1">
    <citation type="submission" date="2022-06" db="EMBL/GenBank/DDBJ databases">
        <title>Phylogenomic reconstructions and comparative analyses of Kickxellomycotina fungi.</title>
        <authorList>
            <person name="Reynolds N.K."/>
            <person name="Stajich J.E."/>
            <person name="Barry K."/>
            <person name="Grigoriev I.V."/>
            <person name="Crous P."/>
            <person name="Smith M.E."/>
        </authorList>
    </citation>
    <scope>NUCLEOTIDE SEQUENCE</scope>
    <source>
        <strain evidence="1">RSA 2271</strain>
    </source>
</reference>
<name>A0ACC1HFP0_9FUNG</name>
<accession>A0ACC1HFP0</accession>
<dbReference type="EC" id="4.4.1.1" evidence="1"/>
<keyword evidence="2" id="KW-1185">Reference proteome</keyword>
<proteinExistence type="predicted"/>
<dbReference type="Proteomes" id="UP001145114">
    <property type="component" value="Unassembled WGS sequence"/>
</dbReference>